<name>A0A2J0Q994_9BACT</name>
<keyword evidence="3" id="KW-0255">Endonuclease</keyword>
<organism evidence="3 4">
    <name type="scientific">Candidatus Yanofskybacteria bacterium CG10_big_fil_rev_8_21_14_0_10_36_16</name>
    <dbReference type="NCBI Taxonomy" id="1975096"/>
    <lineage>
        <taxon>Bacteria</taxon>
        <taxon>Candidatus Yanofskyibacteriota</taxon>
    </lineage>
</organism>
<dbReference type="InterPro" id="IPR000305">
    <property type="entry name" value="GIY-YIG_endonuc"/>
</dbReference>
<accession>A0A2J0Q994</accession>
<dbReference type="Gene3D" id="3.40.1440.10">
    <property type="entry name" value="GIY-YIG endonuclease"/>
    <property type="match status" value="1"/>
</dbReference>
<gene>
    <name evidence="3" type="ORF">COV29_04600</name>
</gene>
<dbReference type="Proteomes" id="UP000228496">
    <property type="component" value="Unassembled WGS sequence"/>
</dbReference>
<evidence type="ECO:0000313" key="3">
    <source>
        <dbReference type="EMBL" id="PJE50419.1"/>
    </source>
</evidence>
<dbReference type="GO" id="GO:0004519">
    <property type="term" value="F:endonuclease activity"/>
    <property type="evidence" value="ECO:0007669"/>
    <property type="project" value="UniProtKB-KW"/>
</dbReference>
<evidence type="ECO:0000256" key="1">
    <source>
        <dbReference type="ARBA" id="ARBA00007435"/>
    </source>
</evidence>
<dbReference type="PANTHER" id="PTHR34477:SF1">
    <property type="entry name" value="UPF0213 PROTEIN YHBQ"/>
    <property type="match status" value="1"/>
</dbReference>
<feature type="domain" description="GIY-YIG" evidence="2">
    <location>
        <begin position="1"/>
        <end position="76"/>
    </location>
</feature>
<dbReference type="PROSITE" id="PS50164">
    <property type="entry name" value="GIY_YIG"/>
    <property type="match status" value="1"/>
</dbReference>
<keyword evidence="3" id="KW-0378">Hydrolase</keyword>
<dbReference type="PANTHER" id="PTHR34477">
    <property type="entry name" value="UPF0213 PROTEIN YHBQ"/>
    <property type="match status" value="1"/>
</dbReference>
<dbReference type="InterPro" id="IPR050190">
    <property type="entry name" value="UPF0213_domain"/>
</dbReference>
<protein>
    <submittedName>
        <fullName evidence="3">Endonuclease</fullName>
    </submittedName>
</protein>
<dbReference type="SUPFAM" id="SSF82771">
    <property type="entry name" value="GIY-YIG endonuclease"/>
    <property type="match status" value="1"/>
</dbReference>
<comment type="caution">
    <text evidence="3">The sequence shown here is derived from an EMBL/GenBank/DDBJ whole genome shotgun (WGS) entry which is preliminary data.</text>
</comment>
<dbReference type="AlphaFoldDB" id="A0A2J0Q994"/>
<proteinExistence type="inferred from homology"/>
<sequence length="82" mass="9919">MKYFTYVLKSCKNNHLYVGSTGDLIKRILFHNSGKAKSTKGYRPWKFIKSYQFNSRKEAVRYERFLKTGQQKEKLKEKYRDI</sequence>
<dbReference type="InterPro" id="IPR035901">
    <property type="entry name" value="GIY-YIG_endonuc_sf"/>
</dbReference>
<reference evidence="3 4" key="1">
    <citation type="submission" date="2017-09" db="EMBL/GenBank/DDBJ databases">
        <title>Depth-based differentiation of microbial function through sediment-hosted aquifers and enrichment of novel symbionts in the deep terrestrial subsurface.</title>
        <authorList>
            <person name="Probst A.J."/>
            <person name="Ladd B."/>
            <person name="Jarett J.K."/>
            <person name="Geller-Mcgrath D.E."/>
            <person name="Sieber C.M."/>
            <person name="Emerson J.B."/>
            <person name="Anantharaman K."/>
            <person name="Thomas B.C."/>
            <person name="Malmstrom R."/>
            <person name="Stieglmeier M."/>
            <person name="Klingl A."/>
            <person name="Woyke T."/>
            <person name="Ryan C.M."/>
            <person name="Banfield J.F."/>
        </authorList>
    </citation>
    <scope>NUCLEOTIDE SEQUENCE [LARGE SCALE GENOMIC DNA]</scope>
    <source>
        <strain evidence="3">CG10_big_fil_rev_8_21_14_0_10_36_16</strain>
    </source>
</reference>
<dbReference type="EMBL" id="PCXQ01000007">
    <property type="protein sequence ID" value="PJE50419.1"/>
    <property type="molecule type" value="Genomic_DNA"/>
</dbReference>
<keyword evidence="3" id="KW-0540">Nuclease</keyword>
<dbReference type="Pfam" id="PF01541">
    <property type="entry name" value="GIY-YIG"/>
    <property type="match status" value="1"/>
</dbReference>
<comment type="similarity">
    <text evidence="1">Belongs to the UPF0213 family.</text>
</comment>
<evidence type="ECO:0000259" key="2">
    <source>
        <dbReference type="PROSITE" id="PS50164"/>
    </source>
</evidence>
<evidence type="ECO:0000313" key="4">
    <source>
        <dbReference type="Proteomes" id="UP000228496"/>
    </source>
</evidence>